<dbReference type="RefSeq" id="WP_004954253.1">
    <property type="nucleotide sequence ID" value="NZ_VOKX01000070.1"/>
</dbReference>
<keyword evidence="3" id="KW-1185">Reference proteome</keyword>
<dbReference type="AlphaFoldDB" id="A0A5N5W4A1"/>
<evidence type="ECO:0000313" key="2">
    <source>
        <dbReference type="EMBL" id="KAB7839537.1"/>
    </source>
</evidence>
<feature type="chain" id="PRO_5024867355" evidence="1">
    <location>
        <begin position="31"/>
        <end position="94"/>
    </location>
</feature>
<reference evidence="2 3" key="1">
    <citation type="journal article" date="2019" name="Microb. Cell Fact.">
        <title>Exploring novel herbicidin analogues by transcriptional regulator overexpression and MS/MS molecular networking.</title>
        <authorList>
            <person name="Shi Y."/>
            <person name="Gu R."/>
            <person name="Li Y."/>
            <person name="Wang X."/>
            <person name="Ren W."/>
            <person name="Li X."/>
            <person name="Wang L."/>
            <person name="Xie Y."/>
            <person name="Hong B."/>
        </authorList>
    </citation>
    <scope>NUCLEOTIDE SEQUENCE [LARGE SCALE GENOMIC DNA]</scope>
    <source>
        <strain evidence="2 3">US-43</strain>
    </source>
</reference>
<keyword evidence="1" id="KW-0732">Signal</keyword>
<dbReference type="EMBL" id="VOKX01000070">
    <property type="protein sequence ID" value="KAB7839537.1"/>
    <property type="molecule type" value="Genomic_DNA"/>
</dbReference>
<feature type="signal peptide" evidence="1">
    <location>
        <begin position="1"/>
        <end position="30"/>
    </location>
</feature>
<name>A0A5N5W4A1_STRMB</name>
<organism evidence="2 3">
    <name type="scientific">Streptomyces mobaraensis</name>
    <name type="common">Streptoverticillium mobaraense</name>
    <dbReference type="NCBI Taxonomy" id="35621"/>
    <lineage>
        <taxon>Bacteria</taxon>
        <taxon>Bacillati</taxon>
        <taxon>Actinomycetota</taxon>
        <taxon>Actinomycetes</taxon>
        <taxon>Kitasatosporales</taxon>
        <taxon>Streptomycetaceae</taxon>
        <taxon>Streptomyces</taxon>
    </lineage>
</organism>
<sequence>MNNRIMSRIAAGSLLLLSGGLATATTTAYAAEGPTAAPAAPAAPAPAASGVTQRLSHLAATGDATAGRAASWVEDTVPEEVSGRVSLKTPLSRD</sequence>
<evidence type="ECO:0000256" key="1">
    <source>
        <dbReference type="SAM" id="SignalP"/>
    </source>
</evidence>
<protein>
    <submittedName>
        <fullName evidence="2">Uncharacterized protein</fullName>
    </submittedName>
</protein>
<proteinExistence type="predicted"/>
<accession>A0A5N5W4A1</accession>
<evidence type="ECO:0000313" key="3">
    <source>
        <dbReference type="Proteomes" id="UP000327000"/>
    </source>
</evidence>
<gene>
    <name evidence="2" type="ORF">FRZ00_21630</name>
</gene>
<dbReference type="Proteomes" id="UP000327000">
    <property type="component" value="Unassembled WGS sequence"/>
</dbReference>
<comment type="caution">
    <text evidence="2">The sequence shown here is derived from an EMBL/GenBank/DDBJ whole genome shotgun (WGS) entry which is preliminary data.</text>
</comment>